<feature type="compositionally biased region" description="Basic and acidic residues" evidence="1">
    <location>
        <begin position="1000"/>
        <end position="1014"/>
    </location>
</feature>
<dbReference type="Pfam" id="PF01909">
    <property type="entry name" value="NTP_transf_2"/>
    <property type="match status" value="1"/>
</dbReference>
<feature type="region of interest" description="Disordered" evidence="1">
    <location>
        <begin position="1"/>
        <end position="27"/>
    </location>
</feature>
<keyword evidence="3" id="KW-0808">Transferase</keyword>
<dbReference type="GO" id="GO:0005730">
    <property type="term" value="C:nucleolus"/>
    <property type="evidence" value="ECO:0007669"/>
    <property type="project" value="TreeGrafter"/>
</dbReference>
<dbReference type="InterPro" id="IPR002934">
    <property type="entry name" value="Polymerase_NTP_transf_dom"/>
</dbReference>
<feature type="region of interest" description="Disordered" evidence="1">
    <location>
        <begin position="931"/>
        <end position="1014"/>
    </location>
</feature>
<feature type="compositionally biased region" description="Low complexity" evidence="1">
    <location>
        <begin position="1571"/>
        <end position="1580"/>
    </location>
</feature>
<feature type="region of interest" description="Disordered" evidence="1">
    <location>
        <begin position="1179"/>
        <end position="1275"/>
    </location>
</feature>
<dbReference type="GeneID" id="40316630"/>
<name>A0A3R7L9N7_9TRYP</name>
<feature type="region of interest" description="Disordered" evidence="1">
    <location>
        <begin position="1463"/>
        <end position="1580"/>
    </location>
</feature>
<reference evidence="3 4" key="1">
    <citation type="journal article" date="2018" name="BMC Genomics">
        <title>Genomic comparison of Trypanosoma conorhini and Trypanosoma rangeli to Trypanosoma cruzi strains of high and low virulence.</title>
        <authorList>
            <person name="Bradwell K.R."/>
            <person name="Koparde V.N."/>
            <person name="Matveyev A.V."/>
            <person name="Serrano M.G."/>
            <person name="Alves J.M."/>
            <person name="Parikh H."/>
            <person name="Huang B."/>
            <person name="Lee V."/>
            <person name="Espinosa-Alvarez O."/>
            <person name="Ortiz P.A."/>
            <person name="Costa-Martins A.G."/>
            <person name="Teixeira M.M."/>
            <person name="Buck G.A."/>
        </authorList>
    </citation>
    <scope>NUCLEOTIDE SEQUENCE [LARGE SCALE GENOMIC DNA]</scope>
    <source>
        <strain evidence="3 4">025E</strain>
    </source>
</reference>
<dbReference type="GO" id="GO:0003729">
    <property type="term" value="F:mRNA binding"/>
    <property type="evidence" value="ECO:0007669"/>
    <property type="project" value="TreeGrafter"/>
</dbReference>
<dbReference type="GO" id="GO:0031123">
    <property type="term" value="P:RNA 3'-end processing"/>
    <property type="evidence" value="ECO:0007669"/>
    <property type="project" value="TreeGrafter"/>
</dbReference>
<keyword evidence="3" id="KW-0548">Nucleotidyltransferase</keyword>
<evidence type="ECO:0000313" key="4">
    <source>
        <dbReference type="Proteomes" id="UP000284403"/>
    </source>
</evidence>
<dbReference type="PANTHER" id="PTHR23092:SF47">
    <property type="entry name" value="POLYMERASE SIGMA, PUTATIVE-RELATED"/>
    <property type="match status" value="1"/>
</dbReference>
<dbReference type="EMBL" id="MKKU01000132">
    <property type="protein sequence ID" value="RNF22692.1"/>
    <property type="molecule type" value="Genomic_DNA"/>
</dbReference>
<feature type="compositionally biased region" description="Polar residues" evidence="1">
    <location>
        <begin position="393"/>
        <end position="403"/>
    </location>
</feature>
<feature type="compositionally biased region" description="Polar residues" evidence="1">
    <location>
        <begin position="141"/>
        <end position="164"/>
    </location>
</feature>
<dbReference type="Gene3D" id="3.30.460.10">
    <property type="entry name" value="Beta Polymerase, domain 2"/>
    <property type="match status" value="1"/>
</dbReference>
<evidence type="ECO:0000259" key="2">
    <source>
        <dbReference type="Pfam" id="PF01909"/>
    </source>
</evidence>
<feature type="compositionally biased region" description="Polar residues" evidence="1">
    <location>
        <begin position="1703"/>
        <end position="1714"/>
    </location>
</feature>
<comment type="caution">
    <text evidence="3">The sequence shown here is derived from an EMBL/GenBank/DDBJ whole genome shotgun (WGS) entry which is preliminary data.</text>
</comment>
<dbReference type="OrthoDB" id="273917at2759"/>
<feature type="compositionally biased region" description="Low complexity" evidence="1">
    <location>
        <begin position="267"/>
        <end position="279"/>
    </location>
</feature>
<feature type="compositionally biased region" description="Basic and acidic residues" evidence="1">
    <location>
        <begin position="1244"/>
        <end position="1253"/>
    </location>
</feature>
<dbReference type="PANTHER" id="PTHR23092">
    <property type="entry name" value="POLY(A) RNA POLYMERASE"/>
    <property type="match status" value="1"/>
</dbReference>
<dbReference type="EC" id="2.7.7.-" evidence="3"/>
<feature type="compositionally biased region" description="Acidic residues" evidence="1">
    <location>
        <begin position="960"/>
        <end position="969"/>
    </location>
</feature>
<dbReference type="InterPro" id="IPR043519">
    <property type="entry name" value="NT_sf"/>
</dbReference>
<dbReference type="SUPFAM" id="SSF81631">
    <property type="entry name" value="PAP/OAS1 substrate-binding domain"/>
    <property type="match status" value="1"/>
</dbReference>
<feature type="compositionally biased region" description="Polar residues" evidence="1">
    <location>
        <begin position="1290"/>
        <end position="1302"/>
    </location>
</feature>
<protein>
    <submittedName>
        <fullName evidence="3">DNA primase small subunit</fullName>
        <ecNumber evidence="3">2.7.7.-</ecNumber>
    </submittedName>
</protein>
<feature type="compositionally biased region" description="Low complexity" evidence="1">
    <location>
        <begin position="196"/>
        <end position="210"/>
    </location>
</feature>
<dbReference type="SUPFAM" id="SSF81301">
    <property type="entry name" value="Nucleotidyltransferase"/>
    <property type="match status" value="1"/>
</dbReference>
<feature type="region of interest" description="Disordered" evidence="1">
    <location>
        <begin position="231"/>
        <end position="403"/>
    </location>
</feature>
<feature type="compositionally biased region" description="Low complexity" evidence="1">
    <location>
        <begin position="287"/>
        <end position="299"/>
    </location>
</feature>
<dbReference type="RefSeq" id="XP_029229921.1">
    <property type="nucleotide sequence ID" value="XM_029369941.1"/>
</dbReference>
<evidence type="ECO:0000256" key="1">
    <source>
        <dbReference type="SAM" id="MobiDB-lite"/>
    </source>
</evidence>
<keyword evidence="4" id="KW-1185">Reference proteome</keyword>
<organism evidence="3 4">
    <name type="scientific">Trypanosoma conorhini</name>
    <dbReference type="NCBI Taxonomy" id="83891"/>
    <lineage>
        <taxon>Eukaryota</taxon>
        <taxon>Discoba</taxon>
        <taxon>Euglenozoa</taxon>
        <taxon>Kinetoplastea</taxon>
        <taxon>Metakinetoplastina</taxon>
        <taxon>Trypanosomatida</taxon>
        <taxon>Trypanosomatidae</taxon>
        <taxon>Trypanosoma</taxon>
    </lineage>
</organism>
<feature type="compositionally biased region" description="Pro residues" evidence="1">
    <location>
        <begin position="823"/>
        <end position="834"/>
    </location>
</feature>
<gene>
    <name evidence="3" type="ORF">Tco025E_03019</name>
</gene>
<sequence>MRREFGLHSAALCGDNSPGSCNTRPHVMAAPPREVMDHAHAMPSASPPDPVWAPLAIDEKDLAAAARHAPRSPVNRSSGGGSSLGEAGREGVIRLSRGWAEPGARPRGSSTGSSCERKNGRLVDGGAGPQEEAGEWAGPSAATTASGYNTSDGAARLTAQSSSAERLLEPRPPLELDAAAHGRQETHAGSSGVVPTASSRTSSRGSSGVAVRRRAAKAAVKDVTSLLEAVNGVSSSRQAKRKVAGKPDAVRRLLSPAKSQAPRDTFAALEEQAPAAAPDATDRSRGTRLAAAGRAGQAEATDKGASNGAAPSRNASGDKQAQGKGEGAPVSGVAAEATTSDSGAQAPPVTPQRQAFPGGVKAAAPPLPSAAAQDPSQGGGSNSARPIEAAMAPQQQQQHGSVLAHNTQKMMSPVMGASPWTYLSAPDFVSCLQLYVKTCLGLREPDLQARQRFIARVQRIVTKVLGPRAEVRVHGSITTDLALASSDIDLLVVGYEPLTPLQAIQQLSRAILHISEEELQELESGEAGAVAVAAAAAAAEGFSQACHDTSAAGAAEEALGAKDLPASSPVELEEVTLESGGELEAGDPIMRVEEEEAEYRSQIERDYVFSTRAGLSSAARATALPTQGPTTAAMALQGYMGPLSAAPLQHYGGAGGHRLYVPTLGGPYFHVQTIISTRVPVIKVAEKSTGMKGDITFAGGEHWRSMQLTNHLLKRFPASRGLILFLKHCVRQMGIGDSQPGGVTSFVIYLLVLHFFNEVSCHLEGFLQQQQQQQKHAGRTSVATQWGNGGMLASSSGMGDAGTGGVGPSATRAATPRAQTPLPTQPAPAAPLPPSRHTSYLDKLFLVERAFVERFRPYHKEQEGKRNTAGILHYILTFLQEEQPAGCEGGETDRAAGRLKERTGAKLVAPVCYDAASDAPAPRGEVLLATSEAPEAPDVASEPGGNDDKVDAYAGNSEGGSDDDDDGDDGGQNVAAELNPAAEGDTSDDDDDGGGGGGLQEREKEEGEVTEDGKTSLVRSLALRLLSTSSLGHLFHDFCFYYGFTFDYDSHGLYFDPLGNSSVVPKPQKCQKRGQHLFMTSPFDDQYDLTARMLHTREFQELCRMFVPLTTPLATLAGYGGGGCSLQEVLEWISPETAFEELMQVHAAIQQQQQQQQQQRAEASGGAHALKSEEQLLPLPTHADGGKAGTPHAQPSLEAREHSTSSPRPLPADGAEEQPPQDTRFPQRQDPAAFKASGSAVSTDSRRREERAATEATTDVPAAAAPLTPAHGGPSLQQVGVKALLAEPGNTESTGSRSATQRQLKRREGGTEDAAAAEVAMRPASPSGAAGGSGPLPASGLPAGGNVNSVGGEAVYARAQHLRPGPMHHQQQQLPFPFPPPIHMFLMHPNGGGAGYPDMSPFYFQMQYSPEAMLHYPQQQHHHHHHQYQTPPHMQPFPYIGYDMNQFYQQRGVFDVLNGAGAAAVSSSSSSGGGGGGGAPAASRQVSTRGGGASPSSVRQRGRGGAHRGTAAGPAAEKTPPPVKPAASSLVEGPAASTEGAAADGRHSSKPAAFKDPMAEGPSTRERPKAEAAASASLAHEVQQHPQYFQLHHHHHHHQQQQQQLGLSHQYHLHQQQQQQMLWRQQQQQSSLMMPPPQMCALPGNVDGLVSSALCAPVQGGAVFRQQPNASGTSYPAAATAPGFPRAPAREAPAYNSPAPVANENSKQQPQRGQYASAPQRLEGSAAAAAASSRGSSASSSARGGGPVRLLRRAQEEDVGEGRVTE</sequence>
<feature type="region of interest" description="Disordered" evidence="1">
    <location>
        <begin position="1668"/>
        <end position="1766"/>
    </location>
</feature>
<feature type="region of interest" description="Disordered" evidence="1">
    <location>
        <begin position="63"/>
        <end position="213"/>
    </location>
</feature>
<dbReference type="Gene3D" id="1.10.1410.10">
    <property type="match status" value="2"/>
</dbReference>
<proteinExistence type="predicted"/>
<dbReference type="GO" id="GO:0043634">
    <property type="term" value="P:polyadenylation-dependent ncRNA catabolic process"/>
    <property type="evidence" value="ECO:0007669"/>
    <property type="project" value="TreeGrafter"/>
</dbReference>
<feature type="compositionally biased region" description="Low complexity" evidence="1">
    <location>
        <begin position="1724"/>
        <end position="1742"/>
    </location>
</feature>
<feature type="compositionally biased region" description="Low complexity" evidence="1">
    <location>
        <begin position="808"/>
        <end position="822"/>
    </location>
</feature>
<feature type="compositionally biased region" description="Low complexity" evidence="1">
    <location>
        <begin position="1335"/>
        <end position="1345"/>
    </location>
</feature>
<dbReference type="Proteomes" id="UP000284403">
    <property type="component" value="Unassembled WGS sequence"/>
</dbReference>
<dbReference type="GO" id="GO:1990817">
    <property type="term" value="F:poly(A) RNA polymerase activity"/>
    <property type="evidence" value="ECO:0007669"/>
    <property type="project" value="InterPro"/>
</dbReference>
<feature type="compositionally biased region" description="Basic and acidic residues" evidence="1">
    <location>
        <begin position="166"/>
        <end position="186"/>
    </location>
</feature>
<evidence type="ECO:0000313" key="3">
    <source>
        <dbReference type="EMBL" id="RNF22692.1"/>
    </source>
</evidence>
<feature type="region of interest" description="Disordered" evidence="1">
    <location>
        <begin position="1287"/>
        <end position="1345"/>
    </location>
</feature>
<feature type="compositionally biased region" description="Polar residues" evidence="1">
    <location>
        <begin position="1484"/>
        <end position="1498"/>
    </location>
</feature>
<accession>A0A3R7L9N7</accession>
<dbReference type="GO" id="GO:0031499">
    <property type="term" value="C:TRAMP complex"/>
    <property type="evidence" value="ECO:0007669"/>
    <property type="project" value="TreeGrafter"/>
</dbReference>
<feature type="compositionally biased region" description="Basic and acidic residues" evidence="1">
    <location>
        <begin position="1753"/>
        <end position="1766"/>
    </location>
</feature>
<feature type="region of interest" description="Disordered" evidence="1">
    <location>
        <begin position="793"/>
        <end position="835"/>
    </location>
</feature>
<feature type="domain" description="Polymerase nucleotidyl transferase" evidence="2">
    <location>
        <begin position="465"/>
        <end position="505"/>
    </location>
</feature>
<dbReference type="InterPro" id="IPR045862">
    <property type="entry name" value="Trf4-like"/>
</dbReference>